<dbReference type="PATRIC" id="fig|517011.3.peg.1046"/>
<dbReference type="PANTHER" id="PTHR33121:SF19">
    <property type="entry name" value="CYCLIC DI-GMP PHOSPHODIESTERASE PA2567"/>
    <property type="match status" value="1"/>
</dbReference>
<dbReference type="CDD" id="cd01948">
    <property type="entry name" value="EAL"/>
    <property type="match status" value="1"/>
</dbReference>
<dbReference type="AlphaFoldDB" id="A0A0R0D054"/>
<dbReference type="InterPro" id="IPR000160">
    <property type="entry name" value="GGDEF_dom"/>
</dbReference>
<name>A0A0R0D054_9GAMM</name>
<dbReference type="GO" id="GO:0071111">
    <property type="term" value="F:cyclic-guanylate-specific phosphodiesterase activity"/>
    <property type="evidence" value="ECO:0007669"/>
    <property type="project" value="InterPro"/>
</dbReference>
<dbReference type="SMART" id="SM00267">
    <property type="entry name" value="GGDEF"/>
    <property type="match status" value="1"/>
</dbReference>
<dbReference type="InterPro" id="IPR035919">
    <property type="entry name" value="EAL_sf"/>
</dbReference>
<dbReference type="SUPFAM" id="SSF55781">
    <property type="entry name" value="GAF domain-like"/>
    <property type="match status" value="1"/>
</dbReference>
<dbReference type="SMART" id="SM00065">
    <property type="entry name" value="GAF"/>
    <property type="match status" value="1"/>
</dbReference>
<keyword evidence="3" id="KW-1185">Reference proteome</keyword>
<dbReference type="InterPro" id="IPR003018">
    <property type="entry name" value="GAF"/>
</dbReference>
<protein>
    <submittedName>
        <fullName evidence="2">Diguanylate phosphodiesterase</fullName>
    </submittedName>
</protein>
<evidence type="ECO:0000313" key="3">
    <source>
        <dbReference type="Proteomes" id="UP000051386"/>
    </source>
</evidence>
<dbReference type="Proteomes" id="UP000051386">
    <property type="component" value="Unassembled WGS sequence"/>
</dbReference>
<evidence type="ECO:0000313" key="2">
    <source>
        <dbReference type="EMBL" id="KRG74598.1"/>
    </source>
</evidence>
<dbReference type="Gene3D" id="3.30.70.270">
    <property type="match status" value="1"/>
</dbReference>
<dbReference type="InterPro" id="IPR029016">
    <property type="entry name" value="GAF-like_dom_sf"/>
</dbReference>
<dbReference type="InterPro" id="IPR050706">
    <property type="entry name" value="Cyclic-di-GMP_PDE-like"/>
</dbReference>
<sequence>MPMTQLSEELKAQERMTAVGALQVLDAAAGASLDRITQLAAFAFDAPVAFVSIVGVDTQRFISQVGLQITGTDIRSSICSYTIASPDVMVVPDLAADPRFAHNELVCGAPHLRFYAGAPLIAKNGVAIGAVCVMGPTPRDLSEDDRQHLKTLAAMAMSQLELRRLSGRQDPVSGLSNRHQFHIDYDGLVARASAGTMYAVMLDVLDVPRLDEAGQALGMPPLEAMLHRSGVRLRVALEDITDVYHVGVSRFAFLIDLPTQDDVEALLLELKQRIIRPVMAAAVPMSPQFHAGICAFDPTTDSSNDVLRKLLVGVQAAISTRKDFCWYSERRDELLRRGYRLAADAERGLRREEFYLLFQPRVDTLTGKVVSAEALIRWNHPRLGPVGPAEFIPVFERTALMPAVSGWVVDAALDQLAAWQRDGIPLCLSINLAASDLSTEGMAERLLQKLAARDLPASLLEIEITEGEWLRANTVAGEQLARLAGVGVRVAIDDFGSGYSNFGYLSRLPISTIKMDKSLVDHLADDPGARLKAKAIIELAKGLGYTTVAEGVESMEQRQVLTELGCDQLQGYLFAEPLAAEALAAMVDA</sequence>
<dbReference type="EMBL" id="LDJK01000023">
    <property type="protein sequence ID" value="KRG74598.1"/>
    <property type="molecule type" value="Genomic_DNA"/>
</dbReference>
<dbReference type="SMART" id="SM00052">
    <property type="entry name" value="EAL"/>
    <property type="match status" value="1"/>
</dbReference>
<dbReference type="InterPro" id="IPR043128">
    <property type="entry name" value="Rev_trsase/Diguanyl_cyclase"/>
</dbReference>
<dbReference type="InterPro" id="IPR001633">
    <property type="entry name" value="EAL_dom"/>
</dbReference>
<dbReference type="PANTHER" id="PTHR33121">
    <property type="entry name" value="CYCLIC DI-GMP PHOSPHODIESTERASE PDEF"/>
    <property type="match status" value="1"/>
</dbReference>
<gene>
    <name evidence="2" type="ORF">ABB28_07120</name>
</gene>
<dbReference type="Gene3D" id="3.30.450.40">
    <property type="match status" value="1"/>
</dbReference>
<dbReference type="Gene3D" id="3.20.20.450">
    <property type="entry name" value="EAL domain"/>
    <property type="match status" value="1"/>
</dbReference>
<comment type="caution">
    <text evidence="2">The sequence shown here is derived from an EMBL/GenBank/DDBJ whole genome shotgun (WGS) entry which is preliminary data.</text>
</comment>
<dbReference type="SUPFAM" id="SSF55073">
    <property type="entry name" value="Nucleotide cyclase"/>
    <property type="match status" value="1"/>
</dbReference>
<dbReference type="SUPFAM" id="SSF141868">
    <property type="entry name" value="EAL domain-like"/>
    <property type="match status" value="1"/>
</dbReference>
<organism evidence="2 3">
    <name type="scientific">Stenotrophomonas chelatiphaga</name>
    <dbReference type="NCBI Taxonomy" id="517011"/>
    <lineage>
        <taxon>Bacteria</taxon>
        <taxon>Pseudomonadati</taxon>
        <taxon>Pseudomonadota</taxon>
        <taxon>Gammaproteobacteria</taxon>
        <taxon>Lysobacterales</taxon>
        <taxon>Lysobacteraceae</taxon>
        <taxon>Stenotrophomonas</taxon>
    </lineage>
</organism>
<feature type="domain" description="EAL" evidence="1">
    <location>
        <begin position="338"/>
        <end position="589"/>
    </location>
</feature>
<dbReference type="Pfam" id="PF00563">
    <property type="entry name" value="EAL"/>
    <property type="match status" value="1"/>
</dbReference>
<accession>A0A0R0D054</accession>
<reference evidence="2 3" key="1">
    <citation type="submission" date="2015-05" db="EMBL/GenBank/DDBJ databases">
        <title>Genome sequencing and analysis of members of genus Stenotrophomonas.</title>
        <authorList>
            <person name="Patil P.P."/>
            <person name="Midha S."/>
            <person name="Patil P.B."/>
        </authorList>
    </citation>
    <scope>NUCLEOTIDE SEQUENCE [LARGE SCALE GENOMIC DNA]</scope>
    <source>
        <strain evidence="2 3">DSM 21508</strain>
    </source>
</reference>
<evidence type="ECO:0000259" key="1">
    <source>
        <dbReference type="PROSITE" id="PS50883"/>
    </source>
</evidence>
<dbReference type="InterPro" id="IPR029787">
    <property type="entry name" value="Nucleotide_cyclase"/>
</dbReference>
<dbReference type="PROSITE" id="PS50883">
    <property type="entry name" value="EAL"/>
    <property type="match status" value="1"/>
</dbReference>
<proteinExistence type="predicted"/>